<accession>A0A084WFL9</accession>
<gene>
    <name evidence="2" type="ORF">ZHAS_00017022</name>
</gene>
<dbReference type="Proteomes" id="UP000030765">
    <property type="component" value="Unassembled WGS sequence"/>
</dbReference>
<protein>
    <submittedName>
        <fullName evidence="2 3">Alcohol dehydrogenase</fullName>
    </submittedName>
</protein>
<evidence type="ECO:0000313" key="3">
    <source>
        <dbReference type="EnsemblMetazoa" id="ASIC017022-PA"/>
    </source>
</evidence>
<reference evidence="3" key="2">
    <citation type="submission" date="2020-05" db="UniProtKB">
        <authorList>
            <consortium name="EnsemblMetazoa"/>
        </authorList>
    </citation>
    <scope>IDENTIFICATION</scope>
</reference>
<proteinExistence type="predicted"/>
<dbReference type="EnsemblMetazoa" id="ASIC017022-RA">
    <property type="protein sequence ID" value="ASIC017022-PA"/>
    <property type="gene ID" value="ASIC017022"/>
</dbReference>
<evidence type="ECO:0000256" key="1">
    <source>
        <dbReference type="SAM" id="SignalP"/>
    </source>
</evidence>
<dbReference type="EMBL" id="ATLV01023373">
    <property type="status" value="NOT_ANNOTATED_CDS"/>
    <property type="molecule type" value="Genomic_DNA"/>
</dbReference>
<reference evidence="2 4" key="1">
    <citation type="journal article" date="2014" name="BMC Genomics">
        <title>Genome sequence of Anopheles sinensis provides insight into genetics basis of mosquito competence for malaria parasites.</title>
        <authorList>
            <person name="Zhou D."/>
            <person name="Zhang D."/>
            <person name="Ding G."/>
            <person name="Shi L."/>
            <person name="Hou Q."/>
            <person name="Ye Y."/>
            <person name="Xu Y."/>
            <person name="Zhou H."/>
            <person name="Xiong C."/>
            <person name="Li S."/>
            <person name="Yu J."/>
            <person name="Hong S."/>
            <person name="Yu X."/>
            <person name="Zou P."/>
            <person name="Chen C."/>
            <person name="Chang X."/>
            <person name="Wang W."/>
            <person name="Lv Y."/>
            <person name="Sun Y."/>
            <person name="Ma L."/>
            <person name="Shen B."/>
            <person name="Zhu C."/>
        </authorList>
    </citation>
    <scope>NUCLEOTIDE SEQUENCE [LARGE SCALE GENOMIC DNA]</scope>
</reference>
<sequence length="164" mass="17627">MMTIVGMARLATVLVLGSAVLAAPEIDAGPPPAGPRRFHAKFVIDRVAPSTTTTDRRTAQSIGINHPTAVPPSSTRGPDVALPNVAKIRSTTRCREGCLQKGFCWLFYIISAAKAVGKECKAQEEMCGTQYLSFLCFPGFPGRHGQIIIPEKGIYRDIGPGKME</sequence>
<dbReference type="VEuPathDB" id="VectorBase:ASIC017022"/>
<keyword evidence="4" id="KW-1185">Reference proteome</keyword>
<feature type="chain" id="PRO_5010759996" evidence="1">
    <location>
        <begin position="23"/>
        <end position="164"/>
    </location>
</feature>
<feature type="signal peptide" evidence="1">
    <location>
        <begin position="1"/>
        <end position="22"/>
    </location>
</feature>
<evidence type="ECO:0000313" key="2">
    <source>
        <dbReference type="EMBL" id="KFB49013.1"/>
    </source>
</evidence>
<evidence type="ECO:0000313" key="4">
    <source>
        <dbReference type="Proteomes" id="UP000030765"/>
    </source>
</evidence>
<dbReference type="EMBL" id="KE525342">
    <property type="protein sequence ID" value="KFB49013.1"/>
    <property type="molecule type" value="Genomic_DNA"/>
</dbReference>
<dbReference type="AlphaFoldDB" id="A0A084WFL9"/>
<dbReference type="VEuPathDB" id="VectorBase:ASIS021974"/>
<organism evidence="2">
    <name type="scientific">Anopheles sinensis</name>
    <name type="common">Mosquito</name>
    <dbReference type="NCBI Taxonomy" id="74873"/>
    <lineage>
        <taxon>Eukaryota</taxon>
        <taxon>Metazoa</taxon>
        <taxon>Ecdysozoa</taxon>
        <taxon>Arthropoda</taxon>
        <taxon>Hexapoda</taxon>
        <taxon>Insecta</taxon>
        <taxon>Pterygota</taxon>
        <taxon>Neoptera</taxon>
        <taxon>Endopterygota</taxon>
        <taxon>Diptera</taxon>
        <taxon>Nematocera</taxon>
        <taxon>Culicoidea</taxon>
        <taxon>Culicidae</taxon>
        <taxon>Anophelinae</taxon>
        <taxon>Anopheles</taxon>
    </lineage>
</organism>
<name>A0A084WFL9_ANOSI</name>
<keyword evidence="1" id="KW-0732">Signal</keyword>